<protein>
    <submittedName>
        <fullName evidence="6">Metallo-dependent phosphatase</fullName>
    </submittedName>
</protein>
<evidence type="ECO:0000259" key="4">
    <source>
        <dbReference type="Pfam" id="PF00149"/>
    </source>
</evidence>
<sequence>KLRILHFNDVYNVGASSRDPIGGASRFTSLVHSLQDVKDAAPTLTLFSGDAYFPSLESTISRGEHMLQVLNLLNIDASVLGNHEFDMGVEHLESLISRNNFPWILTNLIDNATGDCAAKGSLKYLIKEVDGVRVGIIGIIEKEWLDTLPCLPPTFEFHDFVTSARNTATMLKNPLDASMACDIVICLSHMRLGNDVKLIEGCGDVVDLVLSGHDHFYYIGSGIDSFEDPRPKNLGKRIINSGTDFRDLSEVILDLDKSSPGKTKISHVSVKRHRTTSNISESPEVKKIVDKMEASLTKALGYVIGHSSVDLDARASVCRIGESSLGSLAVDLMRLYYAQGVGAQIGMMCGGAIRSDRVYPAGEIRMRDIMEIFPFDDPVVVVEMTGRQILCALENGVSKWPEHDGRFPQVSGIRFEFDPRKAPGDRVMSDYGDEEDELLDINAYYVVAIRDYMYQGYDGYKVMSNSKAIVDKDSGILISSLFKRYFDGLAACNAGR</sequence>
<dbReference type="InterPro" id="IPR004843">
    <property type="entry name" value="Calcineurin-like_PHP"/>
</dbReference>
<gene>
    <name evidence="6" type="ORF">COEREDRAFT_19062</name>
</gene>
<dbReference type="Gene3D" id="3.90.780.10">
    <property type="entry name" value="5'-Nucleotidase, C-terminal domain"/>
    <property type="match status" value="1"/>
</dbReference>
<dbReference type="GO" id="GO:0000166">
    <property type="term" value="F:nucleotide binding"/>
    <property type="evidence" value="ECO:0007669"/>
    <property type="project" value="UniProtKB-KW"/>
</dbReference>
<dbReference type="Gene3D" id="3.60.21.10">
    <property type="match status" value="1"/>
</dbReference>
<dbReference type="InterPro" id="IPR029052">
    <property type="entry name" value="Metallo-depent_PP-like"/>
</dbReference>
<dbReference type="SUPFAM" id="SSF55816">
    <property type="entry name" value="5'-nucleotidase (syn. UDP-sugar hydrolase), C-terminal domain"/>
    <property type="match status" value="1"/>
</dbReference>
<dbReference type="SUPFAM" id="SSF56300">
    <property type="entry name" value="Metallo-dependent phosphatases"/>
    <property type="match status" value="1"/>
</dbReference>
<feature type="domain" description="Calcineurin-like phosphoesterase" evidence="4">
    <location>
        <begin position="2"/>
        <end position="216"/>
    </location>
</feature>
<dbReference type="InterPro" id="IPR008334">
    <property type="entry name" value="5'-Nucleotdase_C"/>
</dbReference>
<dbReference type="Proteomes" id="UP000242474">
    <property type="component" value="Unassembled WGS sequence"/>
</dbReference>
<dbReference type="PANTHER" id="PTHR11575">
    <property type="entry name" value="5'-NUCLEOTIDASE-RELATED"/>
    <property type="match status" value="1"/>
</dbReference>
<keyword evidence="2" id="KW-0732">Signal</keyword>
<dbReference type="STRING" id="763665.A0A2G5B6A1"/>
<evidence type="ECO:0000313" key="7">
    <source>
        <dbReference type="Proteomes" id="UP000242474"/>
    </source>
</evidence>
<keyword evidence="7" id="KW-1185">Reference proteome</keyword>
<reference evidence="6 7" key="1">
    <citation type="journal article" date="2015" name="Genome Biol. Evol.">
        <title>Phylogenomic analyses indicate that early fungi evolved digesting cell walls of algal ancestors of land plants.</title>
        <authorList>
            <person name="Chang Y."/>
            <person name="Wang S."/>
            <person name="Sekimoto S."/>
            <person name="Aerts A.L."/>
            <person name="Choi C."/>
            <person name="Clum A."/>
            <person name="LaButti K.M."/>
            <person name="Lindquist E.A."/>
            <person name="Yee Ngan C."/>
            <person name="Ohm R.A."/>
            <person name="Salamov A.A."/>
            <person name="Grigoriev I.V."/>
            <person name="Spatafora J.W."/>
            <person name="Berbee M.L."/>
        </authorList>
    </citation>
    <scope>NUCLEOTIDE SEQUENCE [LARGE SCALE GENOMIC DNA]</scope>
    <source>
        <strain evidence="6 7">NRRL 1564</strain>
    </source>
</reference>
<evidence type="ECO:0000256" key="2">
    <source>
        <dbReference type="ARBA" id="ARBA00022729"/>
    </source>
</evidence>
<evidence type="ECO:0000256" key="1">
    <source>
        <dbReference type="ARBA" id="ARBA00006654"/>
    </source>
</evidence>
<dbReference type="PANTHER" id="PTHR11575:SF48">
    <property type="entry name" value="5'-NUCLEOTIDASE"/>
    <property type="match status" value="1"/>
</dbReference>
<name>A0A2G5B6A1_COERN</name>
<dbReference type="Pfam" id="PF02872">
    <property type="entry name" value="5_nucleotid_C"/>
    <property type="match status" value="1"/>
</dbReference>
<feature type="non-terminal residue" evidence="6">
    <location>
        <position position="496"/>
    </location>
</feature>
<evidence type="ECO:0000259" key="5">
    <source>
        <dbReference type="Pfam" id="PF02872"/>
    </source>
</evidence>
<dbReference type="InterPro" id="IPR036907">
    <property type="entry name" value="5'-Nucleotdase_C_sf"/>
</dbReference>
<feature type="domain" description="5'-Nucleotidase C-terminal" evidence="5">
    <location>
        <begin position="303"/>
        <end position="463"/>
    </location>
</feature>
<evidence type="ECO:0000256" key="3">
    <source>
        <dbReference type="RuleBase" id="RU362119"/>
    </source>
</evidence>
<dbReference type="AlphaFoldDB" id="A0A2G5B6A1"/>
<keyword evidence="3" id="KW-0547">Nucleotide-binding</keyword>
<dbReference type="EMBL" id="KZ303520">
    <property type="protein sequence ID" value="PIA14247.1"/>
    <property type="molecule type" value="Genomic_DNA"/>
</dbReference>
<proteinExistence type="inferred from homology"/>
<organism evidence="6 7">
    <name type="scientific">Coemansia reversa (strain ATCC 12441 / NRRL 1564)</name>
    <dbReference type="NCBI Taxonomy" id="763665"/>
    <lineage>
        <taxon>Eukaryota</taxon>
        <taxon>Fungi</taxon>
        <taxon>Fungi incertae sedis</taxon>
        <taxon>Zoopagomycota</taxon>
        <taxon>Kickxellomycotina</taxon>
        <taxon>Kickxellomycetes</taxon>
        <taxon>Kickxellales</taxon>
        <taxon>Kickxellaceae</taxon>
        <taxon>Coemansia</taxon>
    </lineage>
</organism>
<dbReference type="InterPro" id="IPR006179">
    <property type="entry name" value="5_nucleotidase/apyrase"/>
</dbReference>
<dbReference type="OrthoDB" id="10252235at2759"/>
<evidence type="ECO:0000313" key="6">
    <source>
        <dbReference type="EMBL" id="PIA14247.1"/>
    </source>
</evidence>
<dbReference type="GO" id="GO:0009166">
    <property type="term" value="P:nucleotide catabolic process"/>
    <property type="evidence" value="ECO:0007669"/>
    <property type="project" value="InterPro"/>
</dbReference>
<accession>A0A2G5B6A1</accession>
<comment type="similarity">
    <text evidence="1 3">Belongs to the 5'-nucleotidase family.</text>
</comment>
<dbReference type="GO" id="GO:0016787">
    <property type="term" value="F:hydrolase activity"/>
    <property type="evidence" value="ECO:0007669"/>
    <property type="project" value="UniProtKB-KW"/>
</dbReference>
<keyword evidence="3" id="KW-0378">Hydrolase</keyword>
<dbReference type="Pfam" id="PF00149">
    <property type="entry name" value="Metallophos"/>
    <property type="match status" value="1"/>
</dbReference>
<feature type="non-terminal residue" evidence="6">
    <location>
        <position position="1"/>
    </location>
</feature>
<dbReference type="PRINTS" id="PR01607">
    <property type="entry name" value="APYRASEFAMLY"/>
</dbReference>